<comment type="caution">
    <text evidence="1">The sequence shown here is derived from an EMBL/GenBank/DDBJ whole genome shotgun (WGS) entry which is preliminary data.</text>
</comment>
<reference evidence="2" key="1">
    <citation type="journal article" date="2019" name="Int. J. Syst. Evol. Microbiol.">
        <title>The Global Catalogue of Microorganisms (GCM) 10K type strain sequencing project: providing services to taxonomists for standard genome sequencing and annotation.</title>
        <authorList>
            <consortium name="The Broad Institute Genomics Platform"/>
            <consortium name="The Broad Institute Genome Sequencing Center for Infectious Disease"/>
            <person name="Wu L."/>
            <person name="Ma J."/>
        </authorList>
    </citation>
    <scope>NUCLEOTIDE SEQUENCE [LARGE SCALE GENOMIC DNA]</scope>
    <source>
        <strain evidence="2">CECT 8289</strain>
    </source>
</reference>
<dbReference type="RefSeq" id="WP_379708287.1">
    <property type="nucleotide sequence ID" value="NZ_JBHSCZ010000002.1"/>
</dbReference>
<sequence length="66" mass="7619">MEKAEPEFGNASDFIPYGFKFSKVENGQEILHISGLIKRDKQSNYFSVDLNPNSLKDEIYSLDYQL</sequence>
<protein>
    <submittedName>
        <fullName evidence="1">Uncharacterized protein</fullName>
    </submittedName>
</protein>
<accession>A0ABV8QQS9</accession>
<dbReference type="Proteomes" id="UP001595907">
    <property type="component" value="Unassembled WGS sequence"/>
</dbReference>
<keyword evidence="2" id="KW-1185">Reference proteome</keyword>
<evidence type="ECO:0000313" key="1">
    <source>
        <dbReference type="EMBL" id="MFC4262641.1"/>
    </source>
</evidence>
<dbReference type="EMBL" id="JBHSCZ010000002">
    <property type="protein sequence ID" value="MFC4262641.1"/>
    <property type="molecule type" value="Genomic_DNA"/>
</dbReference>
<evidence type="ECO:0000313" key="2">
    <source>
        <dbReference type="Proteomes" id="UP001595907"/>
    </source>
</evidence>
<gene>
    <name evidence="1" type="ORF">ACFOWM_07120</name>
</gene>
<organism evidence="1 2">
    <name type="scientific">Ferruginibacter yonginensis</name>
    <dbReference type="NCBI Taxonomy" id="1310416"/>
    <lineage>
        <taxon>Bacteria</taxon>
        <taxon>Pseudomonadati</taxon>
        <taxon>Bacteroidota</taxon>
        <taxon>Chitinophagia</taxon>
        <taxon>Chitinophagales</taxon>
        <taxon>Chitinophagaceae</taxon>
        <taxon>Ferruginibacter</taxon>
    </lineage>
</organism>
<proteinExistence type="predicted"/>
<name>A0ABV8QQS9_9BACT</name>